<dbReference type="GO" id="GO:0005198">
    <property type="term" value="F:structural molecule activity"/>
    <property type="evidence" value="ECO:0007669"/>
    <property type="project" value="InterPro"/>
</dbReference>
<dbReference type="AlphaFoldDB" id="A0AAW9QB88"/>
<comment type="caution">
    <text evidence="1">The sequence shown here is derived from an EMBL/GenBank/DDBJ whole genome shotgun (WGS) entry which is preliminary data.</text>
</comment>
<dbReference type="InterPro" id="IPR010667">
    <property type="entry name" value="Phage_T4_Gp19"/>
</dbReference>
<keyword evidence="2" id="KW-1185">Reference proteome</keyword>
<reference evidence="1 2" key="1">
    <citation type="submission" date="2024-02" db="EMBL/GenBank/DDBJ databases">
        <title>Genome sequence of Aquincola sp. MAHUQ-54.</title>
        <authorList>
            <person name="Huq M.A."/>
        </authorList>
    </citation>
    <scope>NUCLEOTIDE SEQUENCE [LARGE SCALE GENOMIC DNA]</scope>
    <source>
        <strain evidence="1 2">MAHUQ-54</strain>
    </source>
</reference>
<evidence type="ECO:0000313" key="1">
    <source>
        <dbReference type="EMBL" id="MEF7616351.1"/>
    </source>
</evidence>
<gene>
    <name evidence="1" type="ORF">V4F39_20720</name>
</gene>
<dbReference type="NCBIfam" id="TIGR02241">
    <property type="entry name" value="conserved hypothetical phage tail region protein"/>
    <property type="match status" value="1"/>
</dbReference>
<dbReference type="Proteomes" id="UP001336250">
    <property type="component" value="Unassembled WGS sequence"/>
</dbReference>
<dbReference type="InterPro" id="IPR011747">
    <property type="entry name" value="CHP02241"/>
</dbReference>
<dbReference type="EMBL" id="JAZIBG010000041">
    <property type="protein sequence ID" value="MEF7616351.1"/>
    <property type="molecule type" value="Genomic_DNA"/>
</dbReference>
<proteinExistence type="predicted"/>
<dbReference type="PANTHER" id="PTHR38009">
    <property type="entry name" value="CONSERVED HYPOTHETICAL PHAGE TAIL PROTEIN"/>
    <property type="match status" value="1"/>
</dbReference>
<dbReference type="RefSeq" id="WP_332291821.1">
    <property type="nucleotide sequence ID" value="NZ_JAZIBG010000041.1"/>
</dbReference>
<dbReference type="PANTHER" id="PTHR38009:SF1">
    <property type="entry name" value="CONSERVED HYPOTHETICAL PHAGE TAIL PROTEIN"/>
    <property type="match status" value="1"/>
</dbReference>
<organism evidence="1 2">
    <name type="scientific">Aquincola agrisoli</name>
    <dbReference type="NCBI Taxonomy" id="3119538"/>
    <lineage>
        <taxon>Bacteria</taxon>
        <taxon>Pseudomonadati</taxon>
        <taxon>Pseudomonadota</taxon>
        <taxon>Betaproteobacteria</taxon>
        <taxon>Burkholderiales</taxon>
        <taxon>Sphaerotilaceae</taxon>
        <taxon>Aquincola</taxon>
    </lineage>
</organism>
<protein>
    <submittedName>
        <fullName evidence="1">Phage tail protein</fullName>
    </submittedName>
</protein>
<evidence type="ECO:0000313" key="2">
    <source>
        <dbReference type="Proteomes" id="UP001336250"/>
    </source>
</evidence>
<sequence>MAGRVDPVLGCNFQLSLTDAAAGTGRLLTTVALSPLVADPLAGFAECSGLEMQLETDDFPEGGNNGLVLKFPKRMKYGEITLKKGVTKRTDLYDWCAGFAQGIGRRKDGVITLRDAEHRPFMVWSFRRALPVKWSGPSLNAQQSLVAMESLTLVHEGLTPLGGAAALANAVAGAAGAVRRLF</sequence>
<accession>A0AAW9QB88</accession>
<name>A0AAW9QB88_9BURK</name>
<dbReference type="Pfam" id="PF06841">
    <property type="entry name" value="Phage_T4_gp19"/>
    <property type="match status" value="1"/>
</dbReference>